<organism evidence="2 3">
    <name type="scientific">Sphingomonas changbaiensis NBRC 104936</name>
    <dbReference type="NCBI Taxonomy" id="1219043"/>
    <lineage>
        <taxon>Bacteria</taxon>
        <taxon>Pseudomonadati</taxon>
        <taxon>Pseudomonadota</taxon>
        <taxon>Alphaproteobacteria</taxon>
        <taxon>Sphingomonadales</taxon>
        <taxon>Sphingomonadaceae</taxon>
        <taxon>Sphingomonas</taxon>
    </lineage>
</organism>
<dbReference type="OrthoDB" id="7473015at2"/>
<feature type="chain" id="PRO_5002429388" evidence="1">
    <location>
        <begin position="23"/>
        <end position="281"/>
    </location>
</feature>
<evidence type="ECO:0000313" key="2">
    <source>
        <dbReference type="EMBL" id="GAO40513.1"/>
    </source>
</evidence>
<sequence length="281" mass="30062">MIGRRFSALALLLSCASAPLHASVGSFDKDCWQGSELDALKVQRFKTSLLVAMLNCRDQEPGIGVDYNRFVRANRELIAEKQALVREHFIRTRGPAAGLNAFSEYETALGNQFSDADFTPDRCADAAAELREAGYVSERGLMDMIQSVPDEDDAVLCAPEPRYAARRAELAPAPQVVPQPEPVPQVAQEAAQNEWPDLAPVEPEGPAVAVDPNAVKVAEAAPPPPAPMPEKAVEAQPVQVAAVDVPKPALAPDRIKAVRDAAKALREALAALETDDGEAGK</sequence>
<keyword evidence="3" id="KW-1185">Reference proteome</keyword>
<dbReference type="Proteomes" id="UP000033202">
    <property type="component" value="Unassembled WGS sequence"/>
</dbReference>
<dbReference type="EMBL" id="BBWU01000048">
    <property type="protein sequence ID" value="GAO40513.1"/>
    <property type="molecule type" value="Genomic_DNA"/>
</dbReference>
<reference evidence="2 3" key="1">
    <citation type="submission" date="2015-04" db="EMBL/GenBank/DDBJ databases">
        <title>Whole genome shotgun sequence of Sphingomonas changbaiensis NBRC 104936.</title>
        <authorList>
            <person name="Katano-Makiyama Y."/>
            <person name="Hosoyama A."/>
            <person name="Hashimoto M."/>
            <person name="Noguchi M."/>
            <person name="Tsuchikane K."/>
            <person name="Ohji S."/>
            <person name="Yamazoe A."/>
            <person name="Ichikawa N."/>
            <person name="Kimura A."/>
            <person name="Fujita N."/>
        </authorList>
    </citation>
    <scope>NUCLEOTIDE SEQUENCE [LARGE SCALE GENOMIC DNA]</scope>
    <source>
        <strain evidence="2 3">NBRC 104936</strain>
    </source>
</reference>
<dbReference type="AlphaFoldDB" id="A0A0E9MSR5"/>
<evidence type="ECO:0000256" key="1">
    <source>
        <dbReference type="SAM" id="SignalP"/>
    </source>
</evidence>
<keyword evidence="1" id="KW-0732">Signal</keyword>
<comment type="caution">
    <text evidence="2">The sequence shown here is derived from an EMBL/GenBank/DDBJ whole genome shotgun (WGS) entry which is preliminary data.</text>
</comment>
<protein>
    <submittedName>
        <fullName evidence="2">Uncharacterized protein</fullName>
    </submittedName>
</protein>
<feature type="signal peptide" evidence="1">
    <location>
        <begin position="1"/>
        <end position="22"/>
    </location>
</feature>
<accession>A0A0E9MSR5</accession>
<dbReference type="RefSeq" id="WP_157032937.1">
    <property type="nucleotide sequence ID" value="NZ_BBWU01000048.1"/>
</dbReference>
<evidence type="ECO:0000313" key="3">
    <source>
        <dbReference type="Proteomes" id="UP000033202"/>
    </source>
</evidence>
<name>A0A0E9MSR5_9SPHN</name>
<proteinExistence type="predicted"/>
<gene>
    <name evidence="2" type="ORF">SCH01S_48_01750</name>
</gene>